<evidence type="ECO:0008006" key="3">
    <source>
        <dbReference type="Google" id="ProtNLM"/>
    </source>
</evidence>
<dbReference type="EMBL" id="JACXYZ010000002">
    <property type="protein sequence ID" value="MBD3926235.1"/>
    <property type="molecule type" value="Genomic_DNA"/>
</dbReference>
<dbReference type="Proteomes" id="UP000618818">
    <property type="component" value="Unassembled WGS sequence"/>
</dbReference>
<sequence length="104" mass="11434">MTNAPVGVADLTWMPGLTNQDLRDAADRLVLDRCDVPAGSVLRTFSRSVRTALLDGFLTSEVVAEAERRTRDLLAQRPAAGSRPRLRAWAGVRAPEVPLPRRSR</sequence>
<protein>
    <recommendedName>
        <fullName evidence="3">DUF222 domain-containing protein</fullName>
    </recommendedName>
</protein>
<accession>A0ABR8NGG6</accession>
<name>A0ABR8NGG6_9ACTN</name>
<dbReference type="RefSeq" id="WP_191196066.1">
    <property type="nucleotide sequence ID" value="NZ_JACXYZ010000002.1"/>
</dbReference>
<evidence type="ECO:0000313" key="2">
    <source>
        <dbReference type="Proteomes" id="UP000618818"/>
    </source>
</evidence>
<gene>
    <name evidence="1" type="ORF">IEZ26_16540</name>
</gene>
<keyword evidence="2" id="KW-1185">Reference proteome</keyword>
<evidence type="ECO:0000313" key="1">
    <source>
        <dbReference type="EMBL" id="MBD3926235.1"/>
    </source>
</evidence>
<organism evidence="1 2">
    <name type="scientific">Nocardioides cavernae</name>
    <dbReference type="NCBI Taxonomy" id="1921566"/>
    <lineage>
        <taxon>Bacteria</taxon>
        <taxon>Bacillati</taxon>
        <taxon>Actinomycetota</taxon>
        <taxon>Actinomycetes</taxon>
        <taxon>Propionibacteriales</taxon>
        <taxon>Nocardioidaceae</taxon>
        <taxon>Nocardioides</taxon>
    </lineage>
</organism>
<reference evidence="1 2" key="1">
    <citation type="submission" date="2020-09" db="EMBL/GenBank/DDBJ databases">
        <title>novel species in genus Nocardioides.</title>
        <authorList>
            <person name="Zhang G."/>
        </authorList>
    </citation>
    <scope>NUCLEOTIDE SEQUENCE [LARGE SCALE GENOMIC DNA]</scope>
    <source>
        <strain evidence="1 2">KCTC 39551</strain>
    </source>
</reference>
<comment type="caution">
    <text evidence="1">The sequence shown here is derived from an EMBL/GenBank/DDBJ whole genome shotgun (WGS) entry which is preliminary data.</text>
</comment>
<proteinExistence type="predicted"/>